<evidence type="ECO:0000313" key="1">
    <source>
        <dbReference type="EMBL" id="RDY70676.1"/>
    </source>
</evidence>
<protein>
    <submittedName>
        <fullName evidence="1">Uncharacterized protein</fullName>
    </submittedName>
</protein>
<gene>
    <name evidence="1" type="ORF">DXT76_12200</name>
</gene>
<dbReference type="EMBL" id="QTLC01000043">
    <property type="protein sequence ID" value="RDY70676.1"/>
    <property type="molecule type" value="Genomic_DNA"/>
</dbReference>
<accession>A0A3D8VMP8</accession>
<dbReference type="AlphaFoldDB" id="A0A3D8VMP8"/>
<comment type="caution">
    <text evidence="1">The sequence shown here is derived from an EMBL/GenBank/DDBJ whole genome shotgun (WGS) entry which is preliminary data.</text>
</comment>
<name>A0A3D8VMP8_9BACI</name>
<dbReference type="Proteomes" id="UP000257032">
    <property type="component" value="Unassembled WGS sequence"/>
</dbReference>
<organism evidence="1 2">
    <name type="scientific">Halobacillus trueperi</name>
    <dbReference type="NCBI Taxonomy" id="156205"/>
    <lineage>
        <taxon>Bacteria</taxon>
        <taxon>Bacillati</taxon>
        <taxon>Bacillota</taxon>
        <taxon>Bacilli</taxon>
        <taxon>Bacillales</taxon>
        <taxon>Bacillaceae</taxon>
        <taxon>Halobacillus</taxon>
    </lineage>
</organism>
<evidence type="ECO:0000313" key="2">
    <source>
        <dbReference type="Proteomes" id="UP000257032"/>
    </source>
</evidence>
<reference evidence="1 2" key="1">
    <citation type="submission" date="2018-08" db="EMBL/GenBank/DDBJ databases">
        <title>Genome sequence of strict halophilic Halobacillus trueperi SS1 isolated from Lunsu, a salty water body of North West Himalayas.</title>
        <authorList>
            <person name="Gupta S."/>
            <person name="Sharma P."/>
            <person name="Dev K."/>
            <person name="Baumler D."/>
            <person name="Sourirajan A."/>
        </authorList>
    </citation>
    <scope>NUCLEOTIDE SEQUENCE [LARGE SCALE GENOMIC DNA]</scope>
    <source>
        <strain evidence="1 2">SS1</strain>
    </source>
</reference>
<sequence length="83" mass="9503">MDGSFLFDSGTISNRGAYGYLFILSYHKMKALYNSIKRYSPSPSCHYNFPSSKNYTDCPFVGRSRYSGVVTCSVSIEKTIRWF</sequence>
<proteinExistence type="predicted"/>